<dbReference type="Pfam" id="PF12728">
    <property type="entry name" value="HTH_17"/>
    <property type="match status" value="1"/>
</dbReference>
<dbReference type="EMBL" id="FNWV01000010">
    <property type="protein sequence ID" value="SEH75946.1"/>
    <property type="molecule type" value="Genomic_DNA"/>
</dbReference>
<dbReference type="InterPro" id="IPR038148">
    <property type="entry name" value="Tn1545/Tn916_Xis"/>
</dbReference>
<dbReference type="InterPro" id="IPR041657">
    <property type="entry name" value="HTH_17"/>
</dbReference>
<organism evidence="2 3">
    <name type="scientific">Ruminococcus flavefaciens</name>
    <dbReference type="NCBI Taxonomy" id="1265"/>
    <lineage>
        <taxon>Bacteria</taxon>
        <taxon>Bacillati</taxon>
        <taxon>Bacillota</taxon>
        <taxon>Clostridia</taxon>
        <taxon>Eubacteriales</taxon>
        <taxon>Oscillospiraceae</taxon>
        <taxon>Ruminococcus</taxon>
    </lineage>
</organism>
<sequence>MRYTEMFRNEPDVLTVPEAAKLLRIGKNQAYELVKNGSIGAIRLGKKIIIPKPALVDFCRNERNYLVLLPK</sequence>
<gene>
    <name evidence="2" type="ORF">SAMN02910265_02509</name>
</gene>
<proteinExistence type="predicted"/>
<reference evidence="2 3" key="1">
    <citation type="submission" date="2016-10" db="EMBL/GenBank/DDBJ databases">
        <authorList>
            <person name="de Groot N.N."/>
        </authorList>
    </citation>
    <scope>NUCLEOTIDE SEQUENCE [LARGE SCALE GENOMIC DNA]</scope>
    <source>
        <strain evidence="2 3">YAD2003</strain>
    </source>
</reference>
<dbReference type="AlphaFoldDB" id="A0A1H6KKT7"/>
<name>A0A1H6KKT7_RUMFL</name>
<evidence type="ECO:0000313" key="3">
    <source>
        <dbReference type="Proteomes" id="UP000183190"/>
    </source>
</evidence>
<feature type="domain" description="Helix-turn-helix" evidence="1">
    <location>
        <begin position="13"/>
        <end position="60"/>
    </location>
</feature>
<dbReference type="GO" id="GO:0003677">
    <property type="term" value="F:DNA binding"/>
    <property type="evidence" value="ECO:0007669"/>
    <property type="project" value="InterPro"/>
</dbReference>
<protein>
    <submittedName>
        <fullName evidence="2">DNA binding domain-containing protein, excisionase family</fullName>
    </submittedName>
</protein>
<dbReference type="RefSeq" id="WP_031561560.1">
    <property type="nucleotide sequence ID" value="NZ_FNWV01000010.1"/>
</dbReference>
<dbReference type="NCBIfam" id="TIGR01764">
    <property type="entry name" value="excise"/>
    <property type="match status" value="1"/>
</dbReference>
<dbReference type="Gene3D" id="3.90.105.50">
    <property type="match status" value="1"/>
</dbReference>
<dbReference type="Proteomes" id="UP000183190">
    <property type="component" value="Unassembled WGS sequence"/>
</dbReference>
<accession>A0A1H6KKT7</accession>
<evidence type="ECO:0000259" key="1">
    <source>
        <dbReference type="Pfam" id="PF12728"/>
    </source>
</evidence>
<dbReference type="InterPro" id="IPR010093">
    <property type="entry name" value="SinI_DNA-bd"/>
</dbReference>
<evidence type="ECO:0000313" key="2">
    <source>
        <dbReference type="EMBL" id="SEH75946.1"/>
    </source>
</evidence>